<organism evidence="2 3">
    <name type="scientific">Pantoea brenneri</name>
    <dbReference type="NCBI Taxonomy" id="472694"/>
    <lineage>
        <taxon>Bacteria</taxon>
        <taxon>Pseudomonadati</taxon>
        <taxon>Pseudomonadota</taxon>
        <taxon>Gammaproteobacteria</taxon>
        <taxon>Enterobacterales</taxon>
        <taxon>Erwiniaceae</taxon>
        <taxon>Pantoea</taxon>
    </lineage>
</organism>
<evidence type="ECO:0000256" key="1">
    <source>
        <dbReference type="SAM" id="Phobius"/>
    </source>
</evidence>
<proteinExistence type="predicted"/>
<accession>A0ABU9MJ91</accession>
<feature type="transmembrane region" description="Helical" evidence="1">
    <location>
        <begin position="12"/>
        <end position="36"/>
    </location>
</feature>
<reference evidence="2 3" key="1">
    <citation type="submission" date="2024-04" db="EMBL/GenBank/DDBJ databases">
        <authorList>
            <person name="Suleimanova A.D."/>
            <person name="Pudova D.S."/>
            <person name="Shagimardanova E.I."/>
            <person name="Sharipova M.R."/>
        </authorList>
    </citation>
    <scope>NUCLEOTIDE SEQUENCE [LARGE SCALE GENOMIC DNA]</scope>
    <source>
        <strain evidence="2 3">3.1</strain>
    </source>
</reference>
<dbReference type="RefSeq" id="WP_162836814.1">
    <property type="nucleotide sequence ID" value="NZ_JBCGBI010000001.1"/>
</dbReference>
<protein>
    <submittedName>
        <fullName evidence="2">Uncharacterized protein</fullName>
    </submittedName>
</protein>
<keyword evidence="1" id="KW-0472">Membrane</keyword>
<comment type="caution">
    <text evidence="2">The sequence shown here is derived from an EMBL/GenBank/DDBJ whole genome shotgun (WGS) entry which is preliminary data.</text>
</comment>
<gene>
    <name evidence="2" type="ORF">AABB92_03855</name>
</gene>
<sequence length="45" mass="5054">MAKHHWIKTIEITAIVLLMLVLAYLAVTGVLSSTGFDHSWPYPTK</sequence>
<dbReference type="EMBL" id="JBCGBG010000001">
    <property type="protein sequence ID" value="MEL7694797.1"/>
    <property type="molecule type" value="Genomic_DNA"/>
</dbReference>
<evidence type="ECO:0000313" key="3">
    <source>
        <dbReference type="Proteomes" id="UP001468095"/>
    </source>
</evidence>
<keyword evidence="1" id="KW-1133">Transmembrane helix</keyword>
<keyword evidence="3" id="KW-1185">Reference proteome</keyword>
<name>A0ABU9MJ91_9GAMM</name>
<evidence type="ECO:0000313" key="2">
    <source>
        <dbReference type="EMBL" id="MEL7694797.1"/>
    </source>
</evidence>
<keyword evidence="1" id="KW-0812">Transmembrane</keyword>
<dbReference type="Proteomes" id="UP001468095">
    <property type="component" value="Unassembled WGS sequence"/>
</dbReference>